<organism evidence="10 11">
    <name type="scientific">Aquipseudomonas alcaligenes</name>
    <name type="common">Pseudomonas alcaligenes</name>
    <dbReference type="NCBI Taxonomy" id="43263"/>
    <lineage>
        <taxon>Bacteria</taxon>
        <taxon>Pseudomonadati</taxon>
        <taxon>Pseudomonadota</taxon>
        <taxon>Gammaproteobacteria</taxon>
        <taxon>Pseudomonadales</taxon>
        <taxon>Pseudomonadaceae</taxon>
        <taxon>Aquipseudomonas</taxon>
    </lineage>
</organism>
<keyword evidence="4 8" id="KW-0472">Membrane</keyword>
<evidence type="ECO:0000256" key="2">
    <source>
        <dbReference type="ARBA" id="ARBA00022692"/>
    </source>
</evidence>
<dbReference type="AlphaFoldDB" id="A0A5C7VTT1"/>
<evidence type="ECO:0000256" key="3">
    <source>
        <dbReference type="ARBA" id="ARBA00022989"/>
    </source>
</evidence>
<dbReference type="GO" id="GO:0006935">
    <property type="term" value="P:chemotaxis"/>
    <property type="evidence" value="ECO:0007669"/>
    <property type="project" value="UniProtKB-ARBA"/>
</dbReference>
<keyword evidence="3 8" id="KW-1133">Transmembrane helix</keyword>
<feature type="transmembrane region" description="Helical" evidence="8">
    <location>
        <begin position="12"/>
        <end position="34"/>
    </location>
</feature>
<dbReference type="Gene3D" id="1.10.287.950">
    <property type="entry name" value="Methyl-accepting chemotaxis protein"/>
    <property type="match status" value="1"/>
</dbReference>
<dbReference type="Pfam" id="PF00015">
    <property type="entry name" value="MCPsignal"/>
    <property type="match status" value="1"/>
</dbReference>
<dbReference type="SUPFAM" id="SSF58104">
    <property type="entry name" value="Methyl-accepting chemotaxis protein (MCP) signaling domain"/>
    <property type="match status" value="1"/>
</dbReference>
<evidence type="ECO:0000256" key="8">
    <source>
        <dbReference type="SAM" id="Phobius"/>
    </source>
</evidence>
<feature type="domain" description="Methyl-accepting transducer" evidence="9">
    <location>
        <begin position="120"/>
        <end position="255"/>
    </location>
</feature>
<evidence type="ECO:0000256" key="5">
    <source>
        <dbReference type="ARBA" id="ARBA00023224"/>
    </source>
</evidence>
<protein>
    <recommendedName>
        <fullName evidence="9">Methyl-accepting transducer domain-containing protein</fullName>
    </recommendedName>
</protein>
<dbReference type="Proteomes" id="UP000321110">
    <property type="component" value="Unassembled WGS sequence"/>
</dbReference>
<keyword evidence="2 8" id="KW-0812">Transmembrane</keyword>
<dbReference type="PROSITE" id="PS50111">
    <property type="entry name" value="CHEMOTAXIS_TRANSDUC_2"/>
    <property type="match status" value="1"/>
</dbReference>
<dbReference type="GO" id="GO:0007165">
    <property type="term" value="P:signal transduction"/>
    <property type="evidence" value="ECO:0007669"/>
    <property type="project" value="UniProtKB-KW"/>
</dbReference>
<keyword evidence="5 6" id="KW-0807">Transducer</keyword>
<evidence type="ECO:0000259" key="9">
    <source>
        <dbReference type="PROSITE" id="PS50111"/>
    </source>
</evidence>
<gene>
    <name evidence="10" type="ORF">E6Q69_16020</name>
</gene>
<dbReference type="SMART" id="SM00283">
    <property type="entry name" value="MA"/>
    <property type="match status" value="1"/>
</dbReference>
<sequence>MHQPRFSDLHEIPPRAFSPAAIALQLLPWVLVGLGAWGGLPLWICLFCGVCLSLGLLPALATATHWRALMQPRPRAIEPVTWLAPLADEVDSLRGRQQELRERLLQELQTQAVTRQQHWQDLSEQLAQHHDSAQALLRDLPPDDASARQAPTALAALCNDQQHDRDQAGELAERLRALAQQTETILRATEDMDSIAKQTNLLALNAAIEAARAGESGRGFAVVADEVRALSSRSTDFSLAIRGTVAAVIDALRQADAQASQLAQSDRSSAEQAQQQITLQLDELHNRHTQALGAAVQLAERLQALASSLTPPAPETGNAMAEWQQQEDGLAALSERLRAGQTESAS</sequence>
<dbReference type="PANTHER" id="PTHR32089">
    <property type="entry name" value="METHYL-ACCEPTING CHEMOTAXIS PROTEIN MCPB"/>
    <property type="match status" value="1"/>
</dbReference>
<dbReference type="EMBL" id="SSFO01000270">
    <property type="protein sequence ID" value="TXI28590.1"/>
    <property type="molecule type" value="Genomic_DNA"/>
</dbReference>
<evidence type="ECO:0000256" key="6">
    <source>
        <dbReference type="PROSITE-ProRule" id="PRU00284"/>
    </source>
</evidence>
<reference evidence="10 11" key="1">
    <citation type="submission" date="2018-09" db="EMBL/GenBank/DDBJ databases">
        <title>Metagenome Assembled Genomes from an Advanced Water Purification Facility.</title>
        <authorList>
            <person name="Stamps B.W."/>
            <person name="Spear J.R."/>
        </authorList>
    </citation>
    <scope>NUCLEOTIDE SEQUENCE [LARGE SCALE GENOMIC DNA]</scope>
    <source>
        <strain evidence="10">Bin_52_1</strain>
    </source>
</reference>
<accession>A0A5C7VTT1</accession>
<evidence type="ECO:0000256" key="4">
    <source>
        <dbReference type="ARBA" id="ARBA00023136"/>
    </source>
</evidence>
<dbReference type="GO" id="GO:0016020">
    <property type="term" value="C:membrane"/>
    <property type="evidence" value="ECO:0007669"/>
    <property type="project" value="UniProtKB-SubCell"/>
</dbReference>
<dbReference type="PANTHER" id="PTHR32089:SF41">
    <property type="entry name" value="METHYL-ACCEPTING CHEMOTAXIS PROTEIN"/>
    <property type="match status" value="1"/>
</dbReference>
<feature type="region of interest" description="Disordered" evidence="7">
    <location>
        <begin position="309"/>
        <end position="346"/>
    </location>
</feature>
<proteinExistence type="predicted"/>
<feature type="transmembrane region" description="Helical" evidence="8">
    <location>
        <begin position="40"/>
        <end position="63"/>
    </location>
</feature>
<dbReference type="InterPro" id="IPR004089">
    <property type="entry name" value="MCPsignal_dom"/>
</dbReference>
<comment type="subcellular location">
    <subcellularLocation>
        <location evidence="1">Membrane</location>
    </subcellularLocation>
</comment>
<evidence type="ECO:0000256" key="1">
    <source>
        <dbReference type="ARBA" id="ARBA00004370"/>
    </source>
</evidence>
<evidence type="ECO:0000313" key="11">
    <source>
        <dbReference type="Proteomes" id="UP000321110"/>
    </source>
</evidence>
<comment type="caution">
    <text evidence="10">The sequence shown here is derived from an EMBL/GenBank/DDBJ whole genome shotgun (WGS) entry which is preliminary data.</text>
</comment>
<evidence type="ECO:0000256" key="7">
    <source>
        <dbReference type="SAM" id="MobiDB-lite"/>
    </source>
</evidence>
<evidence type="ECO:0000313" key="10">
    <source>
        <dbReference type="EMBL" id="TXI28590.1"/>
    </source>
</evidence>
<name>A0A5C7VTT1_AQUAC</name>